<proteinExistence type="predicted"/>
<name>H1DDI3_9BACT</name>
<dbReference type="PATRIC" id="fig|742817.3.peg.338"/>
<dbReference type="AlphaFoldDB" id="H1DDI3"/>
<comment type="caution">
    <text evidence="1">The sequence shown here is derived from an EMBL/GenBank/DDBJ whole genome shotgun (WGS) entry which is preliminary data.</text>
</comment>
<keyword evidence="2" id="KW-1185">Reference proteome</keyword>
<accession>H1DDI3</accession>
<dbReference type="RefSeq" id="WP_009135473.1">
    <property type="nucleotide sequence ID" value="NZ_JH594596.1"/>
</dbReference>
<evidence type="ECO:0000313" key="2">
    <source>
        <dbReference type="Proteomes" id="UP000004892"/>
    </source>
</evidence>
<sequence>MKLCRYILAVFLSAQIILLGVGQTRILYRCIKCAKSTNNIFVRIETGAYNDGSCSCGAGGCACEGGGGCACGERGSEEAESHHSCGSTGCATMKIHKLEMPTLAQSLCLDHIYFSTVQLCADPYLSFLISALPERQQNFLYYDTAAPLPKGYLHKICVLLI</sequence>
<evidence type="ECO:0000313" key="1">
    <source>
        <dbReference type="EMBL" id="EHP50992.1"/>
    </source>
</evidence>
<dbReference type="eggNOG" id="ENOG502ZTD7">
    <property type="taxonomic scope" value="Bacteria"/>
</dbReference>
<gene>
    <name evidence="1" type="ORF">HMPREF9449_00319</name>
</gene>
<dbReference type="EMBL" id="ADMC01000002">
    <property type="protein sequence ID" value="EHP50992.1"/>
    <property type="molecule type" value="Genomic_DNA"/>
</dbReference>
<organism evidence="1 2">
    <name type="scientific">Odoribacter laneus YIT 12061</name>
    <dbReference type="NCBI Taxonomy" id="742817"/>
    <lineage>
        <taxon>Bacteria</taxon>
        <taxon>Pseudomonadati</taxon>
        <taxon>Bacteroidota</taxon>
        <taxon>Bacteroidia</taxon>
        <taxon>Bacteroidales</taxon>
        <taxon>Odoribacteraceae</taxon>
        <taxon>Odoribacter</taxon>
    </lineage>
</organism>
<protein>
    <submittedName>
        <fullName evidence="1">Uncharacterized protein</fullName>
    </submittedName>
</protein>
<dbReference type="GeneID" id="98067980"/>
<dbReference type="Proteomes" id="UP000004892">
    <property type="component" value="Unassembled WGS sequence"/>
</dbReference>
<reference evidence="1 2" key="1">
    <citation type="submission" date="2012-01" db="EMBL/GenBank/DDBJ databases">
        <title>The Genome Sequence of Odoribacter laneus YIT 12061.</title>
        <authorList>
            <consortium name="The Broad Institute Genome Sequencing Platform"/>
            <person name="Earl A."/>
            <person name="Ward D."/>
            <person name="Feldgarden M."/>
            <person name="Gevers D."/>
            <person name="Morotomi M."/>
            <person name="Young S.K."/>
            <person name="Zeng Q."/>
            <person name="Gargeya S."/>
            <person name="Fitzgerald M."/>
            <person name="Haas B."/>
            <person name="Abouelleil A."/>
            <person name="Alvarado L."/>
            <person name="Arachchi H.M."/>
            <person name="Berlin A."/>
            <person name="Chapman S.B."/>
            <person name="Gearin G."/>
            <person name="Goldberg J."/>
            <person name="Griggs A."/>
            <person name="Gujja S."/>
            <person name="Hansen M."/>
            <person name="Heiman D."/>
            <person name="Howarth C."/>
            <person name="Larimer J."/>
            <person name="Lui A."/>
            <person name="MacDonald P.J.P."/>
            <person name="McCowen C."/>
            <person name="Montmayeur A."/>
            <person name="Murphy C."/>
            <person name="Neiman D."/>
            <person name="Pearson M."/>
            <person name="Priest M."/>
            <person name="Roberts A."/>
            <person name="Saif S."/>
            <person name="Shea T."/>
            <person name="Sisk P."/>
            <person name="Stolte C."/>
            <person name="Sykes S."/>
            <person name="Wortman J."/>
            <person name="Nusbaum C."/>
            <person name="Birren B."/>
        </authorList>
    </citation>
    <scope>NUCLEOTIDE SEQUENCE [LARGE SCALE GENOMIC DNA]</scope>
    <source>
        <strain evidence="1 2">YIT 12061</strain>
    </source>
</reference>
<dbReference type="HOGENOM" id="CLU_1642008_0_0_10"/>